<reference evidence="1" key="1">
    <citation type="submission" date="2022-06" db="EMBL/GenBank/DDBJ databases">
        <title>Fusarium solani species complex genomes reveal bases of compartmentalisation and animal pathogenesis.</title>
        <authorList>
            <person name="Tsai I.J."/>
        </authorList>
    </citation>
    <scope>NUCLEOTIDE SEQUENCE</scope>
    <source>
        <strain evidence="1">Fu6.1</strain>
    </source>
</reference>
<dbReference type="Proteomes" id="UP001065298">
    <property type="component" value="Chromosome 4"/>
</dbReference>
<gene>
    <name evidence="1" type="ORF">NCS57_00531000</name>
</gene>
<protein>
    <submittedName>
        <fullName evidence="1">Helo-like-N domain-containing protein</fullName>
    </submittedName>
</protein>
<keyword evidence="2" id="KW-1185">Reference proteome</keyword>
<organism evidence="1 2">
    <name type="scientific">Fusarium keratoplasticum</name>
    <dbReference type="NCBI Taxonomy" id="1328300"/>
    <lineage>
        <taxon>Eukaryota</taxon>
        <taxon>Fungi</taxon>
        <taxon>Dikarya</taxon>
        <taxon>Ascomycota</taxon>
        <taxon>Pezizomycotina</taxon>
        <taxon>Sordariomycetes</taxon>
        <taxon>Hypocreomycetidae</taxon>
        <taxon>Hypocreales</taxon>
        <taxon>Nectriaceae</taxon>
        <taxon>Fusarium</taxon>
        <taxon>Fusarium solani species complex</taxon>
    </lineage>
</organism>
<comment type="caution">
    <text evidence="1">The sequence shown here is derived from an EMBL/GenBank/DDBJ whole genome shotgun (WGS) entry which is preliminary data.</text>
</comment>
<sequence length="833" mass="94035">MDPLSAGASVVTFLGLAFSATKTVHSALSTIKDGPQIIQHLNEEVSQLKSVLERLSHISMSATDAAELDSLARKCNDDVVGFEKRLRRLDTSGADGRRGKLWRKLKLFLTEKDLEQIRNVVHGHTQLLAIRLNIIQVQQGSFSATQSAEVLSLLQKLRDDVTVIRQVNSSVGMAEEGSISPRVVELENEKMDSCADLTLDESIERLMRLVERKPCIVDSENAEELVRDLEHLLLSVRRDATAMKSPEATPDHLDGDNVSEELNLVTSLILSAPLIKVNQSVPLRLLKAMSRGTIIHQERKRKMVDIGEGVVTLTSTKRRCRHPVQPGDPTSHQTSEGREFAAKLVFKPRATSTMLTVSVNQAQVTYDSFTSILPQITVNNILPPDSLVFRVAASGTVQELLALVAEGKASLHDHDTYGQSLLHGQHGTGMAFEESSVHNDVLLTMKLNRTPLHGTERNPELFHALLDAGADPTIQLDVGFPSLFQEASRRGDPIAGLMLREMFNTSPFVRYGDQADLGTNPVLDCCRNLFKSHHTAWRQGHLQRLGFLLDQGYSLHAKWKDGTNCLSQFFLTSESQGYLESRGYVQVRREILLFLVNRGADVSSTDNKGRSVSYYAYNRVFCTPCSETYPAYLGDLWDSVLDECGYNILEFRRLAPRKARYTNIYTRRVFEQLWRGRERRCPYWNDAPWPESSTDNIPRIWYILDENGKMCEKCQVCYERPVEVYRSNCCKCGFCTTDLGCLCAQSINRGHQYYCTRPLQREIRWDEKEGRYFFPRDEGDGVCSLGMRNGRATSPQEDHLWDNLSPASSRQPESTIEGSQLLEELFENPWERE</sequence>
<proteinExistence type="predicted"/>
<name>A0ACC0R094_9HYPO</name>
<dbReference type="EMBL" id="CM046506">
    <property type="protein sequence ID" value="KAI8670592.1"/>
    <property type="molecule type" value="Genomic_DNA"/>
</dbReference>
<evidence type="ECO:0000313" key="1">
    <source>
        <dbReference type="EMBL" id="KAI8670592.1"/>
    </source>
</evidence>
<accession>A0ACC0R094</accession>
<evidence type="ECO:0000313" key="2">
    <source>
        <dbReference type="Proteomes" id="UP001065298"/>
    </source>
</evidence>